<gene>
    <name evidence="3" type="ORF">OKA104_LOCUS24720</name>
</gene>
<dbReference type="InterPro" id="IPR050300">
    <property type="entry name" value="GDXG_lipolytic_enzyme"/>
</dbReference>
<dbReference type="PANTHER" id="PTHR48081:SF8">
    <property type="entry name" value="ALPHA_BETA HYDROLASE FOLD-3 DOMAIN-CONTAINING PROTEIN-RELATED"/>
    <property type="match status" value="1"/>
</dbReference>
<accession>A0A819HZA1</accession>
<proteinExistence type="predicted"/>
<sequence length="238" mass="26331">MNNEARAYLEFLASATGAPSGFAIEKIRERTDGRHAKINQELIGTFTGVEEEKIVKIDNAGADKATKIGVAGESSGAMIAASLCHTLNNIDFQILVCGTFDLINKRPSHKEFTKPMYGLTYDVIKWAHETAFRNADDLMDPRVSVLLNKSFDGLPPCLLIVCELDPVRDDSYGMVKKCRNNAKTIFYLAYQEALDKAGVKTKLTLIRGIIHPFFSFPGIYRNASGQMINAVQEFMASL</sequence>
<name>A0A819HZA1_9BILA</name>
<protein>
    <recommendedName>
        <fullName evidence="2">Alpha/beta hydrolase fold-3 domain-containing protein</fullName>
    </recommendedName>
</protein>
<dbReference type="PANTHER" id="PTHR48081">
    <property type="entry name" value="AB HYDROLASE SUPERFAMILY PROTEIN C4A8.06C"/>
    <property type="match status" value="1"/>
</dbReference>
<organism evidence="3 4">
    <name type="scientific">Adineta steineri</name>
    <dbReference type="NCBI Taxonomy" id="433720"/>
    <lineage>
        <taxon>Eukaryota</taxon>
        <taxon>Metazoa</taxon>
        <taxon>Spiralia</taxon>
        <taxon>Gnathifera</taxon>
        <taxon>Rotifera</taxon>
        <taxon>Eurotatoria</taxon>
        <taxon>Bdelloidea</taxon>
        <taxon>Adinetida</taxon>
        <taxon>Adinetidae</taxon>
        <taxon>Adineta</taxon>
    </lineage>
</organism>
<dbReference type="AlphaFoldDB" id="A0A819HZA1"/>
<dbReference type="InterPro" id="IPR013094">
    <property type="entry name" value="AB_hydrolase_3"/>
</dbReference>
<dbReference type="GO" id="GO:0016787">
    <property type="term" value="F:hydrolase activity"/>
    <property type="evidence" value="ECO:0007669"/>
    <property type="project" value="UniProtKB-KW"/>
</dbReference>
<dbReference type="Gene3D" id="3.40.50.1820">
    <property type="entry name" value="alpha/beta hydrolase"/>
    <property type="match status" value="1"/>
</dbReference>
<keyword evidence="1" id="KW-0378">Hydrolase</keyword>
<feature type="domain" description="Alpha/beta hydrolase fold-3" evidence="2">
    <location>
        <begin position="59"/>
        <end position="182"/>
    </location>
</feature>
<evidence type="ECO:0000259" key="2">
    <source>
        <dbReference type="Pfam" id="PF07859"/>
    </source>
</evidence>
<evidence type="ECO:0000256" key="1">
    <source>
        <dbReference type="ARBA" id="ARBA00022801"/>
    </source>
</evidence>
<dbReference type="InterPro" id="IPR029058">
    <property type="entry name" value="AB_hydrolase_fold"/>
</dbReference>
<dbReference type="Pfam" id="PF07859">
    <property type="entry name" value="Abhydrolase_3"/>
    <property type="match status" value="1"/>
</dbReference>
<dbReference type="Proteomes" id="UP000663881">
    <property type="component" value="Unassembled WGS sequence"/>
</dbReference>
<evidence type="ECO:0000313" key="3">
    <source>
        <dbReference type="EMBL" id="CAF3910981.1"/>
    </source>
</evidence>
<evidence type="ECO:0000313" key="4">
    <source>
        <dbReference type="Proteomes" id="UP000663881"/>
    </source>
</evidence>
<dbReference type="SUPFAM" id="SSF53474">
    <property type="entry name" value="alpha/beta-Hydrolases"/>
    <property type="match status" value="1"/>
</dbReference>
<comment type="caution">
    <text evidence="3">The sequence shown here is derived from an EMBL/GenBank/DDBJ whole genome shotgun (WGS) entry which is preliminary data.</text>
</comment>
<reference evidence="3" key="1">
    <citation type="submission" date="2021-02" db="EMBL/GenBank/DDBJ databases">
        <authorList>
            <person name="Nowell W R."/>
        </authorList>
    </citation>
    <scope>NUCLEOTIDE SEQUENCE</scope>
</reference>
<dbReference type="EMBL" id="CAJOAY010002005">
    <property type="protein sequence ID" value="CAF3910981.1"/>
    <property type="molecule type" value="Genomic_DNA"/>
</dbReference>